<evidence type="ECO:0000313" key="2">
    <source>
        <dbReference type="Proteomes" id="UP001291623"/>
    </source>
</evidence>
<sequence>MFLLIKQTETKEESKQLSSDFYFLRQEGDVACDCMGTSHGLQCYGKSDFFMSM</sequence>
<accession>A0AAE1VNG0</accession>
<protein>
    <submittedName>
        <fullName evidence="1">Uncharacterized protein</fullName>
    </submittedName>
</protein>
<proteinExistence type="predicted"/>
<gene>
    <name evidence="1" type="ORF">RND71_010001</name>
</gene>
<keyword evidence="2" id="KW-1185">Reference proteome</keyword>
<comment type="caution">
    <text evidence="1">The sequence shown here is derived from an EMBL/GenBank/DDBJ whole genome shotgun (WGS) entry which is preliminary data.</text>
</comment>
<organism evidence="1 2">
    <name type="scientific">Anisodus tanguticus</name>
    <dbReference type="NCBI Taxonomy" id="243964"/>
    <lineage>
        <taxon>Eukaryota</taxon>
        <taxon>Viridiplantae</taxon>
        <taxon>Streptophyta</taxon>
        <taxon>Embryophyta</taxon>
        <taxon>Tracheophyta</taxon>
        <taxon>Spermatophyta</taxon>
        <taxon>Magnoliopsida</taxon>
        <taxon>eudicotyledons</taxon>
        <taxon>Gunneridae</taxon>
        <taxon>Pentapetalae</taxon>
        <taxon>asterids</taxon>
        <taxon>lamiids</taxon>
        <taxon>Solanales</taxon>
        <taxon>Solanaceae</taxon>
        <taxon>Solanoideae</taxon>
        <taxon>Hyoscyameae</taxon>
        <taxon>Anisodus</taxon>
    </lineage>
</organism>
<dbReference type="AlphaFoldDB" id="A0AAE1VNG0"/>
<name>A0AAE1VNG0_9SOLA</name>
<dbReference type="Proteomes" id="UP001291623">
    <property type="component" value="Unassembled WGS sequence"/>
</dbReference>
<dbReference type="EMBL" id="JAVYJV010000005">
    <property type="protein sequence ID" value="KAK4370526.1"/>
    <property type="molecule type" value="Genomic_DNA"/>
</dbReference>
<reference evidence="1" key="1">
    <citation type="submission" date="2023-12" db="EMBL/GenBank/DDBJ databases">
        <title>Genome assembly of Anisodus tanguticus.</title>
        <authorList>
            <person name="Wang Y.-J."/>
        </authorList>
    </citation>
    <scope>NUCLEOTIDE SEQUENCE</scope>
    <source>
        <strain evidence="1">KB-2021</strain>
        <tissue evidence="1">Leaf</tissue>
    </source>
</reference>
<evidence type="ECO:0000313" key="1">
    <source>
        <dbReference type="EMBL" id="KAK4370526.1"/>
    </source>
</evidence>